<dbReference type="SUPFAM" id="SSF53850">
    <property type="entry name" value="Periplasmic binding protein-like II"/>
    <property type="match status" value="1"/>
</dbReference>
<keyword evidence="6 8" id="KW-0627">Porphyrin biosynthesis</keyword>
<evidence type="ECO:0000313" key="12">
    <source>
        <dbReference type="Proteomes" id="UP000285258"/>
    </source>
</evidence>
<evidence type="ECO:0000256" key="8">
    <source>
        <dbReference type="HAMAP-Rule" id="MF_00260"/>
    </source>
</evidence>
<dbReference type="InterPro" id="IPR036803">
    <property type="entry name" value="Porphobilinogen_deaminase_C_sf"/>
</dbReference>
<protein>
    <recommendedName>
        <fullName evidence="8">Porphobilinogen deaminase</fullName>
        <shortName evidence="8">PBG</shortName>
        <ecNumber evidence="8">2.5.1.61</ecNumber>
    </recommendedName>
    <alternativeName>
        <fullName evidence="8">Hydroxymethylbilane synthase</fullName>
        <shortName evidence="8">HMBS</shortName>
    </alternativeName>
    <alternativeName>
        <fullName evidence="8">Pre-uroporphyrinogen synthase</fullName>
    </alternativeName>
</protein>
<comment type="cofactor">
    <cofactor evidence="8">
        <name>dipyrromethane</name>
        <dbReference type="ChEBI" id="CHEBI:60342"/>
    </cofactor>
    <text evidence="8">Binds 1 dipyrromethane group covalently.</text>
</comment>
<dbReference type="Gene3D" id="3.40.190.10">
    <property type="entry name" value="Periplasmic binding protein-like II"/>
    <property type="match status" value="2"/>
</dbReference>
<proteinExistence type="inferred from homology"/>
<keyword evidence="5 8" id="KW-0808">Transferase</keyword>
<comment type="caution">
    <text evidence="11">The sequence shown here is derived from an EMBL/GenBank/DDBJ whole genome shotgun (WGS) entry which is preliminary data.</text>
</comment>
<evidence type="ECO:0000256" key="6">
    <source>
        <dbReference type="ARBA" id="ARBA00023244"/>
    </source>
</evidence>
<evidence type="ECO:0000256" key="7">
    <source>
        <dbReference type="ARBA" id="ARBA00048169"/>
    </source>
</evidence>
<dbReference type="Gene3D" id="3.30.160.40">
    <property type="entry name" value="Porphobilinogen deaminase, C-terminal domain"/>
    <property type="match status" value="1"/>
</dbReference>
<evidence type="ECO:0000256" key="2">
    <source>
        <dbReference type="ARBA" id="ARBA00004735"/>
    </source>
</evidence>
<feature type="modified residue" description="S-(dipyrrolylmethanemethyl)cysteine" evidence="8">
    <location>
        <position position="241"/>
    </location>
</feature>
<comment type="pathway">
    <text evidence="2">Porphyrin-containing compound metabolism; protoporphyrin-IX biosynthesis; coproporphyrinogen-III from 5-aminolevulinate: step 2/4.</text>
</comment>
<dbReference type="EMBL" id="QIBW01000002">
    <property type="protein sequence ID" value="ROT91564.1"/>
    <property type="molecule type" value="Genomic_DNA"/>
</dbReference>
<dbReference type="GO" id="GO:0006782">
    <property type="term" value="P:protoporphyrinogen IX biosynthetic process"/>
    <property type="evidence" value="ECO:0007669"/>
    <property type="project" value="UniProtKB-UniRule"/>
</dbReference>
<comment type="function">
    <text evidence="1 8">Tetrapolymerization of the monopyrrole PBG into the hydroxymethylbilane pre-uroporphyrinogen in several discrete steps.</text>
</comment>
<comment type="catalytic activity">
    <reaction evidence="7 8">
        <text>4 porphobilinogen + H2O = hydroxymethylbilane + 4 NH4(+)</text>
        <dbReference type="Rhea" id="RHEA:13185"/>
        <dbReference type="ChEBI" id="CHEBI:15377"/>
        <dbReference type="ChEBI" id="CHEBI:28938"/>
        <dbReference type="ChEBI" id="CHEBI:57845"/>
        <dbReference type="ChEBI" id="CHEBI:58126"/>
        <dbReference type="EC" id="2.5.1.61"/>
    </reaction>
</comment>
<dbReference type="EC" id="2.5.1.61" evidence="8"/>
<dbReference type="InterPro" id="IPR022419">
    <property type="entry name" value="Porphobilin_deaminase_cofac_BS"/>
</dbReference>
<feature type="domain" description="Porphobilinogen deaminase C-terminal" evidence="10">
    <location>
        <begin position="227"/>
        <end position="292"/>
    </location>
</feature>
<dbReference type="FunFam" id="3.40.190.10:FF:000004">
    <property type="entry name" value="Porphobilinogen deaminase"/>
    <property type="match status" value="1"/>
</dbReference>
<accession>A0A423UN08</accession>
<dbReference type="Pfam" id="PF01379">
    <property type="entry name" value="Porphobil_deam"/>
    <property type="match status" value="1"/>
</dbReference>
<evidence type="ECO:0000256" key="3">
    <source>
        <dbReference type="ARBA" id="ARBA00005638"/>
    </source>
</evidence>
<evidence type="ECO:0000256" key="5">
    <source>
        <dbReference type="ARBA" id="ARBA00022679"/>
    </source>
</evidence>
<evidence type="ECO:0000259" key="9">
    <source>
        <dbReference type="Pfam" id="PF01379"/>
    </source>
</evidence>
<dbReference type="InterPro" id="IPR000860">
    <property type="entry name" value="HemC"/>
</dbReference>
<gene>
    <name evidence="8" type="primary">hemC</name>
    <name evidence="11" type="ORF">DMP12_02630</name>
</gene>
<dbReference type="PIRSF" id="PIRSF001438">
    <property type="entry name" value="4pyrrol_synth_OHMeBilane_synth"/>
    <property type="match status" value="1"/>
</dbReference>
<dbReference type="PANTHER" id="PTHR11557">
    <property type="entry name" value="PORPHOBILINOGEN DEAMINASE"/>
    <property type="match status" value="1"/>
</dbReference>
<sequence>MKRLVIGTRKSELALWQAKWVRERLIEAHPGLEVELAETDTAGDRDLATPLPLVDGKGVFTAEIEEGLRDGTIDLAVHSLKDLPTELPEGFEIGAYCIRHDPRDAFLGKDGMTLADLPEGARIGTSSLRRAAQVHRVRPDVECVSIRGNLATRWRKLQEDEGMAGIILAVAGVARLGWRDRITEYLAPDMVMPAAGQGVIAVEVAAGRDDAAALVRAVNHAESERAARAERSFLAALEGGCQTPIGALAVCTGDVVRLSGMVCSLDGSHMVRVERTGTQPERVGREAAEDALARGAADILPAGADRAGV</sequence>
<dbReference type="HAMAP" id="MF_00260">
    <property type="entry name" value="Porphobil_deam"/>
    <property type="match status" value="1"/>
</dbReference>
<dbReference type="PRINTS" id="PR00151">
    <property type="entry name" value="PORPHBDMNASE"/>
</dbReference>
<dbReference type="GO" id="GO:0005737">
    <property type="term" value="C:cytoplasm"/>
    <property type="evidence" value="ECO:0007669"/>
    <property type="project" value="UniProtKB-UniRule"/>
</dbReference>
<reference evidence="12" key="1">
    <citation type="submission" date="2018-05" db="EMBL/GenBank/DDBJ databases">
        <title>Genome Sequencing of selected type strains of the family Eggerthellaceae.</title>
        <authorList>
            <person name="Danylec N."/>
            <person name="Stoll D.A."/>
            <person name="Doetsch A."/>
            <person name="Huch M."/>
        </authorList>
    </citation>
    <scope>NUCLEOTIDE SEQUENCE [LARGE SCALE GENOMIC DNA]</scope>
    <source>
        <strain evidence="12">DSM 27213</strain>
    </source>
</reference>
<dbReference type="NCBIfam" id="TIGR00212">
    <property type="entry name" value="hemC"/>
    <property type="match status" value="1"/>
</dbReference>
<dbReference type="SUPFAM" id="SSF54782">
    <property type="entry name" value="Porphobilinogen deaminase (hydroxymethylbilane synthase), C-terminal domain"/>
    <property type="match status" value="1"/>
</dbReference>
<feature type="domain" description="Porphobilinogen deaminase N-terminal" evidence="9">
    <location>
        <begin position="4"/>
        <end position="210"/>
    </location>
</feature>
<evidence type="ECO:0000313" key="11">
    <source>
        <dbReference type="EMBL" id="ROT91564.1"/>
    </source>
</evidence>
<dbReference type="PANTHER" id="PTHR11557:SF0">
    <property type="entry name" value="PORPHOBILINOGEN DEAMINASE"/>
    <property type="match status" value="1"/>
</dbReference>
<comment type="miscellaneous">
    <text evidence="8">The porphobilinogen subunits are added to the dipyrromethane group.</text>
</comment>
<organism evidence="11 12">
    <name type="scientific">Gordonibacter urolithinfaciens</name>
    <dbReference type="NCBI Taxonomy" id="1335613"/>
    <lineage>
        <taxon>Bacteria</taxon>
        <taxon>Bacillati</taxon>
        <taxon>Actinomycetota</taxon>
        <taxon>Coriobacteriia</taxon>
        <taxon>Eggerthellales</taxon>
        <taxon>Eggerthellaceae</taxon>
        <taxon>Gordonibacter</taxon>
    </lineage>
</organism>
<comment type="subunit">
    <text evidence="4 8">Monomer.</text>
</comment>
<dbReference type="PROSITE" id="PS00533">
    <property type="entry name" value="PORPHOBILINOGEN_DEAM"/>
    <property type="match status" value="1"/>
</dbReference>
<dbReference type="AlphaFoldDB" id="A0A423UN08"/>
<dbReference type="GO" id="GO:0004418">
    <property type="term" value="F:hydroxymethylbilane synthase activity"/>
    <property type="evidence" value="ECO:0007669"/>
    <property type="project" value="UniProtKB-UniRule"/>
</dbReference>
<dbReference type="InterPro" id="IPR022418">
    <property type="entry name" value="Porphobilinogen_deaminase_C"/>
</dbReference>
<evidence type="ECO:0000256" key="1">
    <source>
        <dbReference type="ARBA" id="ARBA00002869"/>
    </source>
</evidence>
<dbReference type="Pfam" id="PF03900">
    <property type="entry name" value="Porphobil_deamC"/>
    <property type="match status" value="1"/>
</dbReference>
<dbReference type="InterPro" id="IPR022417">
    <property type="entry name" value="Porphobilin_deaminase_N"/>
</dbReference>
<name>A0A423UN08_9ACTN</name>
<evidence type="ECO:0000259" key="10">
    <source>
        <dbReference type="Pfam" id="PF03900"/>
    </source>
</evidence>
<dbReference type="FunFam" id="3.40.190.10:FF:000005">
    <property type="entry name" value="Porphobilinogen deaminase"/>
    <property type="match status" value="1"/>
</dbReference>
<evidence type="ECO:0000256" key="4">
    <source>
        <dbReference type="ARBA" id="ARBA00011245"/>
    </source>
</evidence>
<dbReference type="Proteomes" id="UP000285258">
    <property type="component" value="Unassembled WGS sequence"/>
</dbReference>
<dbReference type="RefSeq" id="WP_096227828.1">
    <property type="nucleotide sequence ID" value="NZ_LR698982.1"/>
</dbReference>
<comment type="similarity">
    <text evidence="3 8">Belongs to the HMBS family.</text>
</comment>